<dbReference type="Pfam" id="PF00271">
    <property type="entry name" value="Helicase_C"/>
    <property type="match status" value="1"/>
</dbReference>
<dbReference type="GO" id="GO:0004386">
    <property type="term" value="F:helicase activity"/>
    <property type="evidence" value="ECO:0007669"/>
    <property type="project" value="UniProtKB-KW"/>
</dbReference>
<dbReference type="KEGG" id="bid:Bind_0074"/>
<feature type="region of interest" description="Disordered" evidence="5">
    <location>
        <begin position="885"/>
        <end position="1128"/>
    </location>
</feature>
<feature type="compositionally biased region" description="Low complexity" evidence="5">
    <location>
        <begin position="958"/>
        <end position="969"/>
    </location>
</feature>
<name>B2IB33_BEII9</name>
<keyword evidence="4" id="KW-0067">ATP-binding</keyword>
<keyword evidence="3 8" id="KW-0347">Helicase</keyword>
<accession>B2IB33</accession>
<evidence type="ECO:0000313" key="8">
    <source>
        <dbReference type="EMBL" id="ACB93733.1"/>
    </source>
</evidence>
<dbReference type="HOGENOM" id="CLU_008788_0_0_5"/>
<dbReference type="SUPFAM" id="SSF52540">
    <property type="entry name" value="P-loop containing nucleoside triphosphate hydrolases"/>
    <property type="match status" value="2"/>
</dbReference>
<dbReference type="AlphaFoldDB" id="B2IB33"/>
<feature type="compositionally biased region" description="Basic and acidic residues" evidence="5">
    <location>
        <begin position="1099"/>
        <end position="1121"/>
    </location>
</feature>
<evidence type="ECO:0000256" key="4">
    <source>
        <dbReference type="ARBA" id="ARBA00022840"/>
    </source>
</evidence>
<evidence type="ECO:0000256" key="3">
    <source>
        <dbReference type="ARBA" id="ARBA00022806"/>
    </source>
</evidence>
<organism evidence="8 9">
    <name type="scientific">Beijerinckia indica subsp. indica (strain ATCC 9039 / DSM 1715 / NCIMB 8712)</name>
    <dbReference type="NCBI Taxonomy" id="395963"/>
    <lineage>
        <taxon>Bacteria</taxon>
        <taxon>Pseudomonadati</taxon>
        <taxon>Pseudomonadota</taxon>
        <taxon>Alphaproteobacteria</taxon>
        <taxon>Hyphomicrobiales</taxon>
        <taxon>Beijerinckiaceae</taxon>
        <taxon>Beijerinckia</taxon>
    </lineage>
</organism>
<dbReference type="SMART" id="SM00490">
    <property type="entry name" value="HELICc"/>
    <property type="match status" value="1"/>
</dbReference>
<feature type="region of interest" description="Disordered" evidence="5">
    <location>
        <begin position="846"/>
        <end position="865"/>
    </location>
</feature>
<protein>
    <submittedName>
        <fullName evidence="8">Helicase domain protein</fullName>
    </submittedName>
</protein>
<dbReference type="Proteomes" id="UP000001695">
    <property type="component" value="Chromosome"/>
</dbReference>
<proteinExistence type="predicted"/>
<feature type="compositionally biased region" description="Low complexity" evidence="5">
    <location>
        <begin position="901"/>
        <end position="936"/>
    </location>
</feature>
<dbReference type="InterPro" id="IPR027417">
    <property type="entry name" value="P-loop_NTPase"/>
</dbReference>
<dbReference type="InterPro" id="IPR055206">
    <property type="entry name" value="DEXQc_SUV3"/>
</dbReference>
<reference evidence="8 9" key="2">
    <citation type="journal article" date="2010" name="J. Bacteriol.">
        <title>Complete genome sequence of Beijerinckia indica subsp. indica.</title>
        <authorList>
            <person name="Tamas I."/>
            <person name="Dedysh S.N."/>
            <person name="Liesack W."/>
            <person name="Stott M.B."/>
            <person name="Alam M."/>
            <person name="Murrell J.C."/>
            <person name="Dunfield P.F."/>
        </authorList>
    </citation>
    <scope>NUCLEOTIDE SEQUENCE [LARGE SCALE GENOMIC DNA]</scope>
    <source>
        <strain evidence="9">ATCC 9039 / DSM 1715 / NCIMB 8712</strain>
    </source>
</reference>
<evidence type="ECO:0000256" key="1">
    <source>
        <dbReference type="ARBA" id="ARBA00022741"/>
    </source>
</evidence>
<evidence type="ECO:0000256" key="5">
    <source>
        <dbReference type="SAM" id="MobiDB-lite"/>
    </source>
</evidence>
<evidence type="ECO:0000259" key="7">
    <source>
        <dbReference type="PROSITE" id="PS51194"/>
    </source>
</evidence>
<dbReference type="Gene3D" id="3.40.50.300">
    <property type="entry name" value="P-loop containing nucleotide triphosphate hydrolases"/>
    <property type="match status" value="2"/>
</dbReference>
<sequence length="1142" mass="124236">MTLLFPATRLHRQERAKGVSILLGPTNTGKTHHAIERMLAHPSGMIGLPLRLLAREVYHRVVEKAGLGAVALITGEEKIKPATARYWISTVEAMPRDLDLSFVAIDEIQLASDLDRGHVFTDRLLNRRGRDETLLIGAATMQRALAELLPGAHFLARPRLSKLSFAGEKKMARLPRRSAIVAFSAEEVYAIAEWIRRQRGGAAVVLGALSPRTRNAQVEMYQNGEVDYIVATDAIGMGLNLDVDHIAFAADRKFDGWHYRRLTPAEFGQIAGRAGRHLRDGTFGTTGRCAPFDEDLIEALEEHRFDSVNMLQWRNTDLDFSSLADLAGSLDMLPKEPRLTRAPLAVDQLVLDVAARDATVQRTATNRGDIARLWECCQIPDYRKLSPAAHSELVLAIYGFVVRAGRIPEDWLARQIEAVARVDGDIDALSARIAQCRTWTFVANRSDWLADPRHWQGVTRQVEDTLSDALHERLAQRFVDRRTSVLMRRLRENAIMEAEITTNGEVMVEGQHVGQLNGFRFTADPQAEGEAAKALAAAAQKALASEIESRANRVHEAVDEAFVLANDGIIRWLGEPVGKIIAGEHVLEPRVRVIADEHLTGPSLEQVQRRLELWLAQHVKKYLGPLAELERSEGLEGIARGIAFQVAEALGVLERAKVADEVKNLAQETRAALRKFGIRFGAYHLYLPALLKPAPRALAAQLWALKNGGVEELKGLDEVPHLAASGRTSFVADKDVPKGFYRAAGFRVCGDRAVRVDILERLADLIRPAVSYRPGTTPGEPPAGTADGDGFVVTVAMTSLAGCSGESFGSILRSLGYQSEQRKGPPITHKLVPLAATEPVQPTLAGEAASAETVQADATSEDSAQATQINGAQIDVTQTDSAQAEGAATVAVEEPGLTTVAESPAAASGEASAESAPENEPATETADASSEASTEPATDEAKPAESETVETEAAGTSEPVVVEEVLIEVWRPHRQNHARRPDNRGRRPHQEGASAEAGQHRPKGRGDHRQGPHQGAHRAPHQGAPAEISGLAGSPAGQEAGQGQEHAAHAPVRDDQKRDDQKQQRRGHQNRPAGERSGQNRPNAQRPPQHRSHQPRTGENGERGQGRGHFSTEKRSAERAIDPNSPFAKLAALKAQLEDKNK</sequence>
<keyword evidence="9" id="KW-1185">Reference proteome</keyword>
<gene>
    <name evidence="8" type="ordered locus">Bind_0074</name>
</gene>
<dbReference type="Pfam" id="PF22527">
    <property type="entry name" value="DEXQc_Suv3"/>
    <property type="match status" value="1"/>
</dbReference>
<keyword evidence="1" id="KW-0547">Nucleotide-binding</keyword>
<evidence type="ECO:0000256" key="2">
    <source>
        <dbReference type="ARBA" id="ARBA00022801"/>
    </source>
</evidence>
<feature type="domain" description="Helicase ATP-binding" evidence="6">
    <location>
        <begin position="11"/>
        <end position="159"/>
    </location>
</feature>
<feature type="compositionally biased region" description="Basic and acidic residues" evidence="5">
    <location>
        <begin position="979"/>
        <end position="990"/>
    </location>
</feature>
<dbReference type="RefSeq" id="WP_012383091.1">
    <property type="nucleotide sequence ID" value="NC_010581.1"/>
</dbReference>
<dbReference type="InterPro" id="IPR050699">
    <property type="entry name" value="RNA-DNA_Helicase"/>
</dbReference>
<reference evidence="9" key="1">
    <citation type="submission" date="2008-03" db="EMBL/GenBank/DDBJ databases">
        <title>Complete sequence of chromosome of Beijerinckia indica subsp. indica ATCC 9039.</title>
        <authorList>
            <consortium name="US DOE Joint Genome Institute"/>
            <person name="Copeland A."/>
            <person name="Lucas S."/>
            <person name="Lapidus A."/>
            <person name="Glavina del Rio T."/>
            <person name="Dalin E."/>
            <person name="Tice H."/>
            <person name="Bruce D."/>
            <person name="Goodwin L."/>
            <person name="Pitluck S."/>
            <person name="LaButti K."/>
            <person name="Schmutz J."/>
            <person name="Larimer F."/>
            <person name="Land M."/>
            <person name="Hauser L."/>
            <person name="Kyrpides N."/>
            <person name="Mikhailova N."/>
            <person name="Dunfield P.F."/>
            <person name="Dedysh S.N."/>
            <person name="Liesack W."/>
            <person name="Saw J.H."/>
            <person name="Alam M."/>
            <person name="Chen Y."/>
            <person name="Murrell J.C."/>
            <person name="Richardson P."/>
        </authorList>
    </citation>
    <scope>NUCLEOTIDE SEQUENCE [LARGE SCALE GENOMIC DNA]</scope>
    <source>
        <strain evidence="9">ATCC 9039 / DSM 1715 / NCIMB 8712</strain>
    </source>
</reference>
<keyword evidence="2" id="KW-0378">Hydrolase</keyword>
<evidence type="ECO:0000313" key="9">
    <source>
        <dbReference type="Proteomes" id="UP000001695"/>
    </source>
</evidence>
<dbReference type="PROSITE" id="PS51192">
    <property type="entry name" value="HELICASE_ATP_BIND_1"/>
    <property type="match status" value="1"/>
</dbReference>
<dbReference type="eggNOG" id="COG4581">
    <property type="taxonomic scope" value="Bacteria"/>
</dbReference>
<dbReference type="InterPro" id="IPR001650">
    <property type="entry name" value="Helicase_C-like"/>
</dbReference>
<dbReference type="OrthoDB" id="9807155at2"/>
<dbReference type="PANTHER" id="PTHR12131:SF1">
    <property type="entry name" value="ATP-DEPENDENT RNA HELICASE SUPV3L1, MITOCHONDRIAL-RELATED"/>
    <property type="match status" value="1"/>
</dbReference>
<dbReference type="GO" id="GO:0016787">
    <property type="term" value="F:hydrolase activity"/>
    <property type="evidence" value="ECO:0007669"/>
    <property type="project" value="UniProtKB-KW"/>
</dbReference>
<dbReference type="EMBL" id="CP001016">
    <property type="protein sequence ID" value="ACB93733.1"/>
    <property type="molecule type" value="Genomic_DNA"/>
</dbReference>
<dbReference type="GO" id="GO:0005524">
    <property type="term" value="F:ATP binding"/>
    <property type="evidence" value="ECO:0007669"/>
    <property type="project" value="UniProtKB-KW"/>
</dbReference>
<evidence type="ECO:0000259" key="6">
    <source>
        <dbReference type="PROSITE" id="PS51192"/>
    </source>
</evidence>
<dbReference type="PANTHER" id="PTHR12131">
    <property type="entry name" value="ATP-DEPENDENT RNA AND DNA HELICASE"/>
    <property type="match status" value="1"/>
</dbReference>
<feature type="compositionally biased region" description="Polar residues" evidence="5">
    <location>
        <begin position="852"/>
        <end position="865"/>
    </location>
</feature>
<dbReference type="InterPro" id="IPR014001">
    <property type="entry name" value="Helicase_ATP-bd"/>
</dbReference>
<feature type="compositionally biased region" description="Basic and acidic residues" evidence="5">
    <location>
        <begin position="1046"/>
        <end position="1063"/>
    </location>
</feature>
<feature type="domain" description="Helicase C-terminal" evidence="7">
    <location>
        <begin position="166"/>
        <end position="319"/>
    </location>
</feature>
<dbReference type="PROSITE" id="PS51194">
    <property type="entry name" value="HELICASE_CTER"/>
    <property type="match status" value="1"/>
</dbReference>
<dbReference type="STRING" id="395963.Bind_0074"/>